<keyword evidence="3" id="KW-1185">Reference proteome</keyword>
<accession>A0A151M3R8</accession>
<gene>
    <name evidence="2" type="ORF">Y1Q_0019022</name>
</gene>
<comment type="caution">
    <text evidence="2">The sequence shown here is derived from an EMBL/GenBank/DDBJ whole genome shotgun (WGS) entry which is preliminary data.</text>
</comment>
<dbReference type="AlphaFoldDB" id="A0A151M3R8"/>
<feature type="signal peptide" evidence="1">
    <location>
        <begin position="1"/>
        <end position="25"/>
    </location>
</feature>
<organism evidence="2 3">
    <name type="scientific">Alligator mississippiensis</name>
    <name type="common">American alligator</name>
    <dbReference type="NCBI Taxonomy" id="8496"/>
    <lineage>
        <taxon>Eukaryota</taxon>
        <taxon>Metazoa</taxon>
        <taxon>Chordata</taxon>
        <taxon>Craniata</taxon>
        <taxon>Vertebrata</taxon>
        <taxon>Euteleostomi</taxon>
        <taxon>Archelosauria</taxon>
        <taxon>Archosauria</taxon>
        <taxon>Crocodylia</taxon>
        <taxon>Alligatoridae</taxon>
        <taxon>Alligatorinae</taxon>
        <taxon>Alligator</taxon>
    </lineage>
</organism>
<evidence type="ECO:0000313" key="3">
    <source>
        <dbReference type="Proteomes" id="UP000050525"/>
    </source>
</evidence>
<dbReference type="Proteomes" id="UP000050525">
    <property type="component" value="Unassembled WGS sequence"/>
</dbReference>
<keyword evidence="1" id="KW-0732">Signal</keyword>
<protein>
    <submittedName>
        <fullName evidence="2">Uncharacterized protein</fullName>
    </submittedName>
</protein>
<reference evidence="2 3" key="1">
    <citation type="journal article" date="2012" name="Genome Biol.">
        <title>Sequencing three crocodilian genomes to illuminate the evolution of archosaurs and amniotes.</title>
        <authorList>
            <person name="St John J.A."/>
            <person name="Braun E.L."/>
            <person name="Isberg S.R."/>
            <person name="Miles L.G."/>
            <person name="Chong A.Y."/>
            <person name="Gongora J."/>
            <person name="Dalzell P."/>
            <person name="Moran C."/>
            <person name="Bed'hom B."/>
            <person name="Abzhanov A."/>
            <person name="Burgess S.C."/>
            <person name="Cooksey A.M."/>
            <person name="Castoe T.A."/>
            <person name="Crawford N.G."/>
            <person name="Densmore L.D."/>
            <person name="Drew J.C."/>
            <person name="Edwards S.V."/>
            <person name="Faircloth B.C."/>
            <person name="Fujita M.K."/>
            <person name="Greenwold M.J."/>
            <person name="Hoffmann F.G."/>
            <person name="Howard J.M."/>
            <person name="Iguchi T."/>
            <person name="Janes D.E."/>
            <person name="Khan S.Y."/>
            <person name="Kohno S."/>
            <person name="de Koning A.J."/>
            <person name="Lance S.L."/>
            <person name="McCarthy F.M."/>
            <person name="McCormack J.E."/>
            <person name="Merchant M.E."/>
            <person name="Peterson D.G."/>
            <person name="Pollock D.D."/>
            <person name="Pourmand N."/>
            <person name="Raney B.J."/>
            <person name="Roessler K.A."/>
            <person name="Sanford J.R."/>
            <person name="Sawyer R.H."/>
            <person name="Schmidt C.J."/>
            <person name="Triplett E.W."/>
            <person name="Tuberville T.D."/>
            <person name="Venegas-Anaya M."/>
            <person name="Howard J.T."/>
            <person name="Jarvis E.D."/>
            <person name="Guillette L.J.Jr."/>
            <person name="Glenn T.C."/>
            <person name="Green R.E."/>
            <person name="Ray D.A."/>
        </authorList>
    </citation>
    <scope>NUCLEOTIDE SEQUENCE [LARGE SCALE GENOMIC DNA]</scope>
    <source>
        <strain evidence="2">KSC_2009_1</strain>
    </source>
</reference>
<evidence type="ECO:0000256" key="1">
    <source>
        <dbReference type="SAM" id="SignalP"/>
    </source>
</evidence>
<dbReference type="EMBL" id="AKHW03006769">
    <property type="protein sequence ID" value="KYO19100.1"/>
    <property type="molecule type" value="Genomic_DNA"/>
</dbReference>
<feature type="chain" id="PRO_5007584675" evidence="1">
    <location>
        <begin position="26"/>
        <end position="137"/>
    </location>
</feature>
<sequence>MSWKTRHTSWMAFMAKLVGVVAVTAKGNQLHDDDGHMLLQSEGWLHANILAQDVKLHLVDDIHEGGPAHAEYLKPLFSIPGAQDDWLSPIGASFMGPEPVFDGLVEPEHPSLHGILDGLDGLILVGHTKASGPVQDT</sequence>
<name>A0A151M3R8_ALLMI</name>
<proteinExistence type="predicted"/>
<evidence type="ECO:0000313" key="2">
    <source>
        <dbReference type="EMBL" id="KYO19100.1"/>
    </source>
</evidence>